<keyword evidence="2" id="KW-1185">Reference proteome</keyword>
<evidence type="ECO:0000313" key="1">
    <source>
        <dbReference type="EMBL" id="KAK3794361.1"/>
    </source>
</evidence>
<dbReference type="Proteomes" id="UP001283361">
    <property type="component" value="Unassembled WGS sequence"/>
</dbReference>
<dbReference type="InterPro" id="IPR036034">
    <property type="entry name" value="PDZ_sf"/>
</dbReference>
<reference evidence="1" key="1">
    <citation type="journal article" date="2023" name="G3 (Bethesda)">
        <title>A reference genome for the long-term kleptoplast-retaining sea slug Elysia crispata morphotype clarki.</title>
        <authorList>
            <person name="Eastman K.E."/>
            <person name="Pendleton A.L."/>
            <person name="Shaikh M.A."/>
            <person name="Suttiyut T."/>
            <person name="Ogas R."/>
            <person name="Tomko P."/>
            <person name="Gavelis G."/>
            <person name="Widhalm J.R."/>
            <person name="Wisecaver J.H."/>
        </authorList>
    </citation>
    <scope>NUCLEOTIDE SEQUENCE</scope>
    <source>
        <strain evidence="1">ECLA1</strain>
    </source>
</reference>
<protein>
    <submittedName>
        <fullName evidence="1">Uncharacterized protein</fullName>
    </submittedName>
</protein>
<proteinExistence type="predicted"/>
<sequence length="125" mass="13962">MTTFTVVLTGGSPWGFRLQGGQEFNEPVRIARGVFPHSKNNKRVSFFPASPSDTVDLSAVTVYEYGRIEVTGTLFSPPDFRFTYRIVHSLSRQQSPCQFLDDVASFHSHHTGLEPGRCVDDPGLR</sequence>
<accession>A0AAE1AVY7</accession>
<gene>
    <name evidence="1" type="ORF">RRG08_061030</name>
</gene>
<evidence type="ECO:0000313" key="2">
    <source>
        <dbReference type="Proteomes" id="UP001283361"/>
    </source>
</evidence>
<comment type="caution">
    <text evidence="1">The sequence shown here is derived from an EMBL/GenBank/DDBJ whole genome shotgun (WGS) entry which is preliminary data.</text>
</comment>
<dbReference type="EMBL" id="JAWDGP010001129">
    <property type="protein sequence ID" value="KAK3794361.1"/>
    <property type="molecule type" value="Genomic_DNA"/>
</dbReference>
<dbReference type="Gene3D" id="2.30.42.10">
    <property type="match status" value="1"/>
</dbReference>
<organism evidence="1 2">
    <name type="scientific">Elysia crispata</name>
    <name type="common">lettuce slug</name>
    <dbReference type="NCBI Taxonomy" id="231223"/>
    <lineage>
        <taxon>Eukaryota</taxon>
        <taxon>Metazoa</taxon>
        <taxon>Spiralia</taxon>
        <taxon>Lophotrochozoa</taxon>
        <taxon>Mollusca</taxon>
        <taxon>Gastropoda</taxon>
        <taxon>Heterobranchia</taxon>
        <taxon>Euthyneura</taxon>
        <taxon>Panpulmonata</taxon>
        <taxon>Sacoglossa</taxon>
        <taxon>Placobranchoidea</taxon>
        <taxon>Plakobranchidae</taxon>
        <taxon>Elysia</taxon>
    </lineage>
</organism>
<name>A0AAE1AVY7_9GAST</name>
<dbReference type="AlphaFoldDB" id="A0AAE1AVY7"/>